<name>A0A0E9QZA4_ANGAN</name>
<organism evidence="1">
    <name type="scientific">Anguilla anguilla</name>
    <name type="common">European freshwater eel</name>
    <name type="synonym">Muraena anguilla</name>
    <dbReference type="NCBI Taxonomy" id="7936"/>
    <lineage>
        <taxon>Eukaryota</taxon>
        <taxon>Metazoa</taxon>
        <taxon>Chordata</taxon>
        <taxon>Craniata</taxon>
        <taxon>Vertebrata</taxon>
        <taxon>Euteleostomi</taxon>
        <taxon>Actinopterygii</taxon>
        <taxon>Neopterygii</taxon>
        <taxon>Teleostei</taxon>
        <taxon>Anguilliformes</taxon>
        <taxon>Anguillidae</taxon>
        <taxon>Anguilla</taxon>
    </lineage>
</organism>
<accession>A0A0E9QZA4</accession>
<proteinExistence type="predicted"/>
<reference evidence="1" key="2">
    <citation type="journal article" date="2015" name="Fish Shellfish Immunol.">
        <title>Early steps in the European eel (Anguilla anguilla)-Vibrio vulnificus interaction in the gills: Role of the RtxA13 toxin.</title>
        <authorList>
            <person name="Callol A."/>
            <person name="Pajuelo D."/>
            <person name="Ebbesson L."/>
            <person name="Teles M."/>
            <person name="MacKenzie S."/>
            <person name="Amaro C."/>
        </authorList>
    </citation>
    <scope>NUCLEOTIDE SEQUENCE</scope>
</reference>
<sequence>MLIQNKSQKYIVFLDLILSCSDSDKHFYCNIK</sequence>
<dbReference type="AlphaFoldDB" id="A0A0E9QZA4"/>
<protein>
    <submittedName>
        <fullName evidence="1">Uncharacterized protein</fullName>
    </submittedName>
</protein>
<dbReference type="EMBL" id="GBXM01086765">
    <property type="protein sequence ID" value="JAH21812.1"/>
    <property type="molecule type" value="Transcribed_RNA"/>
</dbReference>
<evidence type="ECO:0000313" key="1">
    <source>
        <dbReference type="EMBL" id="JAH21812.1"/>
    </source>
</evidence>
<reference evidence="1" key="1">
    <citation type="submission" date="2014-11" db="EMBL/GenBank/DDBJ databases">
        <authorList>
            <person name="Amaro Gonzalez C."/>
        </authorList>
    </citation>
    <scope>NUCLEOTIDE SEQUENCE</scope>
</reference>